<evidence type="ECO:0000259" key="1">
    <source>
        <dbReference type="Pfam" id="PF07157"/>
    </source>
</evidence>
<organism evidence="2 3">
    <name type="scientific">Phytopseudomonas flavescens</name>
    <dbReference type="NCBI Taxonomy" id="29435"/>
    <lineage>
        <taxon>Bacteria</taxon>
        <taxon>Pseudomonadati</taxon>
        <taxon>Pseudomonadota</taxon>
        <taxon>Gammaproteobacteria</taxon>
        <taxon>Pseudomonadales</taxon>
        <taxon>Pseudomonadaceae</taxon>
        <taxon>Phytopseudomonas</taxon>
    </lineage>
</organism>
<reference evidence="2 3" key="1">
    <citation type="submission" date="2016-10" db="EMBL/GenBank/DDBJ databases">
        <authorList>
            <person name="de Groot N.N."/>
        </authorList>
    </citation>
    <scope>NUCLEOTIDE SEQUENCE [LARGE SCALE GENOMIC DNA]</scope>
    <source>
        <strain evidence="2 3">LMG 18387</strain>
    </source>
</reference>
<evidence type="ECO:0000313" key="2">
    <source>
        <dbReference type="EMBL" id="SDH81439.1"/>
    </source>
</evidence>
<evidence type="ECO:0000313" key="3">
    <source>
        <dbReference type="Proteomes" id="UP000198606"/>
    </source>
</evidence>
<feature type="domain" description="DNA circulation N-terminal" evidence="1">
    <location>
        <begin position="7"/>
        <end position="93"/>
    </location>
</feature>
<sequence length="462" mass="49728">MSWEETLLDASYRGVTLQVKNENLQAQRALSSHGVPYRDGDDVEDLGRAARRFAMNVVMFGINYEIELQNLLEALDTAGPGALIHPIYGRLDVVAQDWTVQHDAERPDYAEVSLNFLERTPGNPFFERQFEFVDVGVLDGDTGPTWQDGLLDLFGQLDVLVATVQQWIGGGWVGLLENILGLPGIGLRLAQLRTQIGGILSGVLGMLRPGSGNSSAASFDPLLDIPRTPVEIRSAISAAVAPEGSEPLVLARSLLALDNLPSVMPGGSTLDAQAARTASAFILAARQGLEVPAASVDAVPENLLEPALAATDPVRASAWGLVVLVMTELALAQASAVALILDAERSEPTLSPAELELLVGSARGLAQAAIVLHRRLYGVEQALRVIEPLRAVAGLIQETARQVVLQRPPLVNREVESAACLRLLAHRWYGDHSRSAELLRLNPQLRTPYSVQAGEVLRVYAK</sequence>
<protein>
    <submittedName>
        <fullName evidence="2">Mu-like prophage DNA circulation protein</fullName>
    </submittedName>
</protein>
<dbReference type="Proteomes" id="UP000198606">
    <property type="component" value="Unassembled WGS sequence"/>
</dbReference>
<dbReference type="AlphaFoldDB" id="A0A1G8FHG8"/>
<dbReference type="Pfam" id="PF07157">
    <property type="entry name" value="DNA_circ_N"/>
    <property type="match status" value="1"/>
</dbReference>
<accession>A0A1G8FHG8</accession>
<gene>
    <name evidence="2" type="ORF">SAMN05216588_107275</name>
</gene>
<dbReference type="RefSeq" id="WP_084308971.1">
    <property type="nucleotide sequence ID" value="NZ_FNDG01000007.1"/>
</dbReference>
<name>A0A1G8FHG8_9GAMM</name>
<dbReference type="EMBL" id="FNDG01000007">
    <property type="protein sequence ID" value="SDH81439.1"/>
    <property type="molecule type" value="Genomic_DNA"/>
</dbReference>
<dbReference type="STRING" id="29435.SAMN05216588_107275"/>
<dbReference type="InterPro" id="IPR009826">
    <property type="entry name" value="DNA_circ_N"/>
</dbReference>
<proteinExistence type="predicted"/>